<dbReference type="PANTHER" id="PTHR45266">
    <property type="entry name" value="OXALOACETATE DECARBOXYLASE ALPHA CHAIN"/>
    <property type="match status" value="1"/>
</dbReference>
<gene>
    <name evidence="10" type="ORF">ACFQ3T_09010</name>
</gene>
<comment type="function">
    <text evidence="8">This protein is a component of the acetyl coenzyme A carboxylase complex; first, biotin carboxylase catalyzes the carboxylation of the carrier protein and then the transcarboxylase transfers the carboxyl group to form malonyl-CoA.</text>
</comment>
<dbReference type="PRINTS" id="PR01071">
    <property type="entry name" value="ACOABIOTINCC"/>
</dbReference>
<keyword evidence="7 8" id="KW-0092">Biotin</keyword>
<keyword evidence="11" id="KW-1185">Reference proteome</keyword>
<dbReference type="PROSITE" id="PS50968">
    <property type="entry name" value="BIOTINYL_LIPOYL"/>
    <property type="match status" value="1"/>
</dbReference>
<keyword evidence="5 8" id="KW-0443">Lipid metabolism</keyword>
<evidence type="ECO:0000259" key="9">
    <source>
        <dbReference type="PROSITE" id="PS50968"/>
    </source>
</evidence>
<evidence type="ECO:0000256" key="5">
    <source>
        <dbReference type="ARBA" id="ARBA00023098"/>
    </source>
</evidence>
<proteinExistence type="predicted"/>
<dbReference type="InterPro" id="IPR050709">
    <property type="entry name" value="Biotin_Carboxyl_Carrier/Decarb"/>
</dbReference>
<evidence type="ECO:0000256" key="6">
    <source>
        <dbReference type="ARBA" id="ARBA00023160"/>
    </source>
</evidence>
<comment type="pathway">
    <text evidence="1 8">Lipid metabolism; fatty acid biosynthesis.</text>
</comment>
<dbReference type="PROSITE" id="PS00188">
    <property type="entry name" value="BIOTIN"/>
    <property type="match status" value="1"/>
</dbReference>
<dbReference type="Gene3D" id="2.40.50.100">
    <property type="match status" value="1"/>
</dbReference>
<dbReference type="Proteomes" id="UP001597168">
    <property type="component" value="Unassembled WGS sequence"/>
</dbReference>
<evidence type="ECO:0000256" key="1">
    <source>
        <dbReference type="ARBA" id="ARBA00005194"/>
    </source>
</evidence>
<keyword evidence="4 8" id="KW-0276">Fatty acid metabolism</keyword>
<evidence type="ECO:0000256" key="8">
    <source>
        <dbReference type="RuleBase" id="RU364072"/>
    </source>
</evidence>
<evidence type="ECO:0000256" key="7">
    <source>
        <dbReference type="ARBA" id="ARBA00023267"/>
    </source>
</evidence>
<keyword evidence="3 8" id="KW-0444">Lipid biosynthesis</keyword>
<keyword evidence="6 8" id="KW-0275">Fatty acid biosynthesis</keyword>
<dbReference type="EMBL" id="JBHTLK010000031">
    <property type="protein sequence ID" value="MFD1147261.1"/>
    <property type="molecule type" value="Genomic_DNA"/>
</dbReference>
<evidence type="ECO:0000256" key="3">
    <source>
        <dbReference type="ARBA" id="ARBA00022516"/>
    </source>
</evidence>
<dbReference type="Pfam" id="PF00364">
    <property type="entry name" value="Biotin_lipoyl"/>
    <property type="match status" value="1"/>
</dbReference>
<dbReference type="SUPFAM" id="SSF51230">
    <property type="entry name" value="Single hybrid motif"/>
    <property type="match status" value="1"/>
</dbReference>
<organism evidence="10 11">
    <name type="scientific">Saccharothrix hoggarensis</name>
    <dbReference type="NCBI Taxonomy" id="913853"/>
    <lineage>
        <taxon>Bacteria</taxon>
        <taxon>Bacillati</taxon>
        <taxon>Actinomycetota</taxon>
        <taxon>Actinomycetes</taxon>
        <taxon>Pseudonocardiales</taxon>
        <taxon>Pseudonocardiaceae</taxon>
        <taxon>Saccharothrix</taxon>
    </lineage>
</organism>
<dbReference type="RefSeq" id="WP_380722238.1">
    <property type="nucleotide sequence ID" value="NZ_JBHTLK010000031.1"/>
</dbReference>
<name>A0ABW3QQZ4_9PSEU</name>
<dbReference type="InterPro" id="IPR001882">
    <property type="entry name" value="Biotin_BS"/>
</dbReference>
<reference evidence="11" key="1">
    <citation type="journal article" date="2019" name="Int. J. Syst. Evol. Microbiol.">
        <title>The Global Catalogue of Microorganisms (GCM) 10K type strain sequencing project: providing services to taxonomists for standard genome sequencing and annotation.</title>
        <authorList>
            <consortium name="The Broad Institute Genomics Platform"/>
            <consortium name="The Broad Institute Genome Sequencing Center for Infectious Disease"/>
            <person name="Wu L."/>
            <person name="Ma J."/>
        </authorList>
    </citation>
    <scope>NUCLEOTIDE SEQUENCE [LARGE SCALE GENOMIC DNA]</scope>
    <source>
        <strain evidence="11">CCUG 60214</strain>
    </source>
</reference>
<dbReference type="InterPro" id="IPR000089">
    <property type="entry name" value="Biotin_lipoyl"/>
</dbReference>
<feature type="domain" description="Lipoyl-binding" evidence="9">
    <location>
        <begin position="88"/>
        <end position="164"/>
    </location>
</feature>
<comment type="caution">
    <text evidence="10">The sequence shown here is derived from an EMBL/GenBank/DDBJ whole genome shotgun (WGS) entry which is preliminary data.</text>
</comment>
<evidence type="ECO:0000256" key="2">
    <source>
        <dbReference type="ARBA" id="ARBA00017562"/>
    </source>
</evidence>
<evidence type="ECO:0000313" key="11">
    <source>
        <dbReference type="Proteomes" id="UP001597168"/>
    </source>
</evidence>
<accession>A0ABW3QQZ4</accession>
<dbReference type="InterPro" id="IPR011053">
    <property type="entry name" value="Single_hybrid_motif"/>
</dbReference>
<dbReference type="PANTHER" id="PTHR45266:SF3">
    <property type="entry name" value="OXALOACETATE DECARBOXYLASE ALPHA CHAIN"/>
    <property type="match status" value="1"/>
</dbReference>
<dbReference type="CDD" id="cd06850">
    <property type="entry name" value="biotinyl_domain"/>
    <property type="match status" value="1"/>
</dbReference>
<dbReference type="InterPro" id="IPR001249">
    <property type="entry name" value="AcCoA_biotinCC"/>
</dbReference>
<sequence>MSTDAVITYGTSPQDPFDPPMSLAELRAEAEHLILTMGRPVRRVHLRAGRNEVEVDWEAAAVPAAPAAGTATAIAPTPAPPAPTPPSGLTVRSPLVGTFYAAPNPGAAPFVAVGDVVAAGDQLAIVEAMKLLNPITADRAGRITAVLAGDGDMVEFDQPLFEFEPVD</sequence>
<evidence type="ECO:0000256" key="4">
    <source>
        <dbReference type="ARBA" id="ARBA00022832"/>
    </source>
</evidence>
<protein>
    <recommendedName>
        <fullName evidence="2 8">Biotin carboxyl carrier protein of acetyl-CoA carboxylase</fullName>
    </recommendedName>
</protein>
<evidence type="ECO:0000313" key="10">
    <source>
        <dbReference type="EMBL" id="MFD1147261.1"/>
    </source>
</evidence>